<name>A0A371JPI3_9FLAO</name>
<evidence type="ECO:0000256" key="2">
    <source>
        <dbReference type="ARBA" id="ARBA00006442"/>
    </source>
</evidence>
<accession>A0A371JPI3</accession>
<dbReference type="PRINTS" id="PR00368">
    <property type="entry name" value="FADPNR"/>
</dbReference>
<keyword evidence="7" id="KW-1185">Reference proteome</keyword>
<dbReference type="SUPFAM" id="SSF51905">
    <property type="entry name" value="FAD/NAD(P)-binding domain"/>
    <property type="match status" value="1"/>
</dbReference>
<dbReference type="PRINTS" id="PR00411">
    <property type="entry name" value="PNDRDTASEI"/>
</dbReference>
<evidence type="ECO:0000313" key="7">
    <source>
        <dbReference type="Proteomes" id="UP000261828"/>
    </source>
</evidence>
<protein>
    <submittedName>
        <fullName evidence="6">NAD(P)/FAD-dependent oxidoreductase</fullName>
    </submittedName>
</protein>
<dbReference type="InterPro" id="IPR036188">
    <property type="entry name" value="FAD/NAD-bd_sf"/>
</dbReference>
<dbReference type="Pfam" id="PF07992">
    <property type="entry name" value="Pyr_redox_2"/>
    <property type="match status" value="1"/>
</dbReference>
<keyword evidence="3" id="KW-0285">Flavoprotein</keyword>
<sequence>MENIVIIGNGIAGISAARHIRKLSDKRIIVISGETDYFFSRTALMYVYMGHMKFEHIQPYEDWFWEKNRIELVRGYVTKVNPEIKQLLIDGSRALHYDKLIIATGSKPNKFGWPGQDLHGVQGLYSKQDLDLLEVNAPNKEVCKRAVIVGGGLIGIELAEMLRSRDIPVTFLVREDSFWNGVLPQGESQMINEHIKEHHIDLRLSSNLKEIVSDGSGKVKSVIVAETGEEILCDIVGLTAGVTPNVDFLKNSGIELGRGVKVNRHLETNIKDIYAIGDCAEQHEPIGNRRPIEAVWYTGRMMGETVAQTICGNKIEYKPGHWFNSAKFLDIEYQTYGWVFSEKIKKEHEEHFHWRHPKEKICITVAFNKENNQFLGINTFGIRMRHQVFDRWLTQEKSIDYVIQHLADANFDPEFYKKYEKQIIDGYNMDFGKSIKPKKKSLKRIFQIA</sequence>
<dbReference type="OrthoDB" id="9792592at2"/>
<dbReference type="RefSeq" id="WP_116184032.1">
    <property type="nucleotide sequence ID" value="NZ_QTJX01000002.1"/>
</dbReference>
<keyword evidence="4" id="KW-0274">FAD</keyword>
<evidence type="ECO:0000256" key="3">
    <source>
        <dbReference type="ARBA" id="ARBA00022630"/>
    </source>
</evidence>
<dbReference type="InterPro" id="IPR023753">
    <property type="entry name" value="FAD/NAD-binding_dom"/>
</dbReference>
<evidence type="ECO:0000256" key="4">
    <source>
        <dbReference type="ARBA" id="ARBA00022827"/>
    </source>
</evidence>
<evidence type="ECO:0000256" key="1">
    <source>
        <dbReference type="ARBA" id="ARBA00001974"/>
    </source>
</evidence>
<dbReference type="GO" id="GO:0016491">
    <property type="term" value="F:oxidoreductase activity"/>
    <property type="evidence" value="ECO:0007669"/>
    <property type="project" value="InterPro"/>
</dbReference>
<organism evidence="6 7">
    <name type="scientific">Flagellimonas nanhaiensis</name>
    <dbReference type="NCBI Taxonomy" id="2292706"/>
    <lineage>
        <taxon>Bacteria</taxon>
        <taxon>Pseudomonadati</taxon>
        <taxon>Bacteroidota</taxon>
        <taxon>Flavobacteriia</taxon>
        <taxon>Flavobacteriales</taxon>
        <taxon>Flavobacteriaceae</taxon>
        <taxon>Flagellimonas</taxon>
    </lineage>
</organism>
<dbReference type="EMBL" id="QTJX01000002">
    <property type="protein sequence ID" value="RDY59417.1"/>
    <property type="molecule type" value="Genomic_DNA"/>
</dbReference>
<dbReference type="InterPro" id="IPR050260">
    <property type="entry name" value="FAD-bd_OxRdtase"/>
</dbReference>
<comment type="caution">
    <text evidence="6">The sequence shown here is derived from an EMBL/GenBank/DDBJ whole genome shotgun (WGS) entry which is preliminary data.</text>
</comment>
<reference evidence="6 7" key="1">
    <citation type="submission" date="2018-08" db="EMBL/GenBank/DDBJ databases">
        <title>Muricauda nanhaiensis sp. nov., isolated from seawater of the South China Sea.</title>
        <authorList>
            <person name="Dang Y."/>
        </authorList>
    </citation>
    <scope>NUCLEOTIDE SEQUENCE [LARGE SCALE GENOMIC DNA]</scope>
    <source>
        <strain evidence="6 7">SM1704</strain>
    </source>
</reference>
<comment type="cofactor">
    <cofactor evidence="1">
        <name>FAD</name>
        <dbReference type="ChEBI" id="CHEBI:57692"/>
    </cofactor>
</comment>
<gene>
    <name evidence="6" type="ORF">DX873_08500</name>
</gene>
<comment type="similarity">
    <text evidence="2">Belongs to the FAD-dependent oxidoreductase family.</text>
</comment>
<dbReference type="Proteomes" id="UP000261828">
    <property type="component" value="Unassembled WGS sequence"/>
</dbReference>
<dbReference type="Gene3D" id="3.50.50.60">
    <property type="entry name" value="FAD/NAD(P)-binding domain"/>
    <property type="match status" value="2"/>
</dbReference>
<dbReference type="PANTHER" id="PTHR43429">
    <property type="entry name" value="PYRIDINE NUCLEOTIDE-DISULFIDE OXIDOREDUCTASE DOMAIN-CONTAINING"/>
    <property type="match status" value="1"/>
</dbReference>
<dbReference type="PANTHER" id="PTHR43429:SF3">
    <property type="entry name" value="NITRITE REDUCTASE [NAD(P)H]"/>
    <property type="match status" value="1"/>
</dbReference>
<evidence type="ECO:0000313" key="6">
    <source>
        <dbReference type="EMBL" id="RDY59417.1"/>
    </source>
</evidence>
<dbReference type="AlphaFoldDB" id="A0A371JPI3"/>
<evidence type="ECO:0000259" key="5">
    <source>
        <dbReference type="Pfam" id="PF07992"/>
    </source>
</evidence>
<feature type="domain" description="FAD/NAD(P)-binding" evidence="5">
    <location>
        <begin position="3"/>
        <end position="285"/>
    </location>
</feature>
<proteinExistence type="inferred from homology"/>